<feature type="domain" description="PCI" evidence="3">
    <location>
        <begin position="232"/>
        <end position="422"/>
    </location>
</feature>
<dbReference type="InterPro" id="IPR040773">
    <property type="entry name" value="Rpn6_N"/>
</dbReference>
<dbReference type="PROSITE" id="PS50250">
    <property type="entry name" value="PCI"/>
    <property type="match status" value="1"/>
</dbReference>
<dbReference type="InterPro" id="IPR000717">
    <property type="entry name" value="PCI_dom"/>
</dbReference>
<reference evidence="4 5" key="1">
    <citation type="submission" date="2017-12" db="EMBL/GenBank/DDBJ databases">
        <title>Gene loss provides genomic basis for host adaptation in cereal stripe rust fungi.</title>
        <authorList>
            <person name="Xia C."/>
        </authorList>
    </citation>
    <scope>NUCLEOTIDE SEQUENCE [LARGE SCALE GENOMIC DNA]</scope>
    <source>
        <strain evidence="4 5">93TX-2</strain>
    </source>
</reference>
<dbReference type="GO" id="GO:0000502">
    <property type="term" value="C:proteasome complex"/>
    <property type="evidence" value="ECO:0007669"/>
    <property type="project" value="UniProtKB-KW"/>
</dbReference>
<keyword evidence="5" id="KW-1185">Reference proteome</keyword>
<dbReference type="InterPro" id="IPR050871">
    <property type="entry name" value="26S_Proteasome/COP9_Components"/>
</dbReference>
<dbReference type="SMART" id="SM00753">
    <property type="entry name" value="PAM"/>
    <property type="match status" value="1"/>
</dbReference>
<reference evidence="5" key="3">
    <citation type="journal article" date="2018" name="Mol. Plant Microbe Interact.">
        <title>Genome sequence resources for the wheat stripe rust pathogen (Puccinia striiformis f. sp. tritici) and the barley stripe rust pathogen (Puccinia striiformis f. sp. hordei).</title>
        <authorList>
            <person name="Xia C."/>
            <person name="Wang M."/>
            <person name="Yin C."/>
            <person name="Cornejo O.E."/>
            <person name="Hulbert S.H."/>
            <person name="Chen X."/>
        </authorList>
    </citation>
    <scope>NUCLEOTIDE SEQUENCE [LARGE SCALE GENOMIC DNA]</scope>
    <source>
        <strain evidence="5">93TX-2</strain>
    </source>
</reference>
<proteinExistence type="inferred from homology"/>
<evidence type="ECO:0000259" key="3">
    <source>
        <dbReference type="PROSITE" id="PS50250"/>
    </source>
</evidence>
<keyword evidence="2" id="KW-0647">Proteasome</keyword>
<dbReference type="VEuPathDB" id="FungiDB:PSHT_03641"/>
<dbReference type="Gene3D" id="1.25.40.570">
    <property type="match status" value="1"/>
</dbReference>
<dbReference type="Pfam" id="PF01399">
    <property type="entry name" value="PCI"/>
    <property type="match status" value="1"/>
</dbReference>
<evidence type="ECO:0000313" key="5">
    <source>
        <dbReference type="Proteomes" id="UP000238274"/>
    </source>
</evidence>
<dbReference type="InterPro" id="IPR036390">
    <property type="entry name" value="WH_DNA-bd_sf"/>
</dbReference>
<dbReference type="SUPFAM" id="SSF46785">
    <property type="entry name" value="Winged helix' DNA-binding domain"/>
    <property type="match status" value="1"/>
</dbReference>
<gene>
    <name evidence="4" type="ORF">PSHT_03641</name>
</gene>
<dbReference type="Pfam" id="PF18055">
    <property type="entry name" value="RPN6_N"/>
    <property type="match status" value="1"/>
</dbReference>
<dbReference type="AlphaFoldDB" id="A0A2S4WEV8"/>
<comment type="caution">
    <text evidence="4">The sequence shown here is derived from an EMBL/GenBank/DDBJ whole genome shotgun (WGS) entry which is preliminary data.</text>
</comment>
<sequence>MPTTTMSTVLEAERLFKDNQDGQAENVLMGIISQTADTKDEAILREKELALVRLGQYYRDLKNPEGLAAAIRGCRSFIVAIAKAKTAKLVKTLIDFYSQAPLNQHPSSSQTQIVITRENVEWARTEKRVFLRQNLEIKLCSLLFEYQQTKEALALIANLLKELKKLDDKMILTEVHLLESRIRHALSDPPKAKAALISARTAANSIYCPPLLQSQLDMQSGVLHAEEKDYKTAYSYFFEALEGLSTQDDPRASLALKCMLMCKVMLNLPEDVSSIQSSKLARKYAGPGTEAMQAIAKAHENRSLADFEDALKVYKAVSLRSTNTRLNLLFARLSIWDGKIEELSDDPIVRNHLAALYDTLLEQNLIRIIEPYSRIELSYVAEQVKLPLRDVEAKLSQMILDKTFAGILDQGEGCLEIFEEIQNEKMYDYSLDTFKQIGCVVESLYAKAQKLGRSIFDEETWLKAMPF</sequence>
<name>A0A2S4WEV8_9BASI</name>
<dbReference type="EMBL" id="PKSM01000035">
    <property type="protein sequence ID" value="POW20316.1"/>
    <property type="molecule type" value="Genomic_DNA"/>
</dbReference>
<comment type="similarity">
    <text evidence="1">Belongs to the proteasome subunit S9 family.</text>
</comment>
<dbReference type="SMART" id="SM00088">
    <property type="entry name" value="PINT"/>
    <property type="match status" value="1"/>
</dbReference>
<dbReference type="OrthoDB" id="1418352at2759"/>
<protein>
    <recommendedName>
        <fullName evidence="3">PCI domain-containing protein</fullName>
    </recommendedName>
</protein>
<evidence type="ECO:0000313" key="4">
    <source>
        <dbReference type="EMBL" id="POW20316.1"/>
    </source>
</evidence>
<dbReference type="PANTHER" id="PTHR10678">
    <property type="entry name" value="26S PROTEASOME NON-ATPASE REGULATORY SUBUNIT 11/COP9 SIGNALOSOME COMPLEX SUBUNIT 2"/>
    <property type="match status" value="1"/>
</dbReference>
<evidence type="ECO:0000256" key="1">
    <source>
        <dbReference type="ARBA" id="ARBA00007454"/>
    </source>
</evidence>
<dbReference type="InterPro" id="IPR040780">
    <property type="entry name" value="Rpn6_C_helix"/>
</dbReference>
<organism evidence="4 5">
    <name type="scientific">Puccinia striiformis</name>
    <dbReference type="NCBI Taxonomy" id="27350"/>
    <lineage>
        <taxon>Eukaryota</taxon>
        <taxon>Fungi</taxon>
        <taxon>Dikarya</taxon>
        <taxon>Basidiomycota</taxon>
        <taxon>Pucciniomycotina</taxon>
        <taxon>Pucciniomycetes</taxon>
        <taxon>Pucciniales</taxon>
        <taxon>Pucciniaceae</taxon>
        <taxon>Puccinia</taxon>
    </lineage>
</organism>
<accession>A0A2S4WEV8</accession>
<reference evidence="5" key="2">
    <citation type="journal article" date="2018" name="BMC Genomics">
        <title>Genomic insights into host adaptation between the wheat stripe rust pathogen (Puccinia striiformis f. sp. tritici) and the barley stripe rust pathogen (Puccinia striiformis f. sp. hordei).</title>
        <authorList>
            <person name="Xia C."/>
            <person name="Wang M."/>
            <person name="Yin C."/>
            <person name="Cornejo O.E."/>
            <person name="Hulbert S.H."/>
            <person name="Chen X."/>
        </authorList>
    </citation>
    <scope>NUCLEOTIDE SEQUENCE [LARGE SCALE GENOMIC DNA]</scope>
    <source>
        <strain evidence="5">93TX-2</strain>
    </source>
</reference>
<evidence type="ECO:0000256" key="2">
    <source>
        <dbReference type="ARBA" id="ARBA00022942"/>
    </source>
</evidence>
<dbReference type="Pfam" id="PF18503">
    <property type="entry name" value="RPN6_C_helix"/>
    <property type="match status" value="1"/>
</dbReference>
<dbReference type="Proteomes" id="UP000238274">
    <property type="component" value="Unassembled WGS sequence"/>
</dbReference>